<keyword evidence="1" id="KW-0472">Membrane</keyword>
<accession>A0ABD1ZLI7</accession>
<dbReference type="PANTHER" id="PTHR36007">
    <property type="entry name" value="TRANSPORT PROTEIN-RELATED"/>
    <property type="match status" value="1"/>
</dbReference>
<keyword evidence="3" id="KW-1185">Reference proteome</keyword>
<evidence type="ECO:0000313" key="2">
    <source>
        <dbReference type="EMBL" id="KAL2652152.1"/>
    </source>
</evidence>
<comment type="caution">
    <text evidence="2">The sequence shown here is derived from an EMBL/GenBank/DDBJ whole genome shotgun (WGS) entry which is preliminary data.</text>
</comment>
<dbReference type="AlphaFoldDB" id="A0ABD1ZLI7"/>
<protein>
    <recommendedName>
        <fullName evidence="4">Small multi-drug export protein</fullName>
    </recommendedName>
</protein>
<keyword evidence="1" id="KW-0812">Transmembrane</keyword>
<dbReference type="Pfam" id="PF06695">
    <property type="entry name" value="Sm_multidrug_ex"/>
    <property type="match status" value="1"/>
</dbReference>
<proteinExistence type="predicted"/>
<organism evidence="2 3">
    <name type="scientific">Riccia fluitans</name>
    <dbReference type="NCBI Taxonomy" id="41844"/>
    <lineage>
        <taxon>Eukaryota</taxon>
        <taxon>Viridiplantae</taxon>
        <taxon>Streptophyta</taxon>
        <taxon>Embryophyta</taxon>
        <taxon>Marchantiophyta</taxon>
        <taxon>Marchantiopsida</taxon>
        <taxon>Marchantiidae</taxon>
        <taxon>Marchantiales</taxon>
        <taxon>Ricciaceae</taxon>
        <taxon>Riccia</taxon>
    </lineage>
</organism>
<dbReference type="InterPro" id="IPR009577">
    <property type="entry name" value="Sm_multidrug_ex"/>
</dbReference>
<evidence type="ECO:0000256" key="1">
    <source>
        <dbReference type="SAM" id="Phobius"/>
    </source>
</evidence>
<feature type="transmembrane region" description="Helical" evidence="1">
    <location>
        <begin position="299"/>
        <end position="318"/>
    </location>
</feature>
<gene>
    <name evidence="2" type="ORF">R1flu_020280</name>
</gene>
<evidence type="ECO:0008006" key="4">
    <source>
        <dbReference type="Google" id="ProtNLM"/>
    </source>
</evidence>
<dbReference type="PANTHER" id="PTHR36007:SF2">
    <property type="entry name" value="TRANSPORT PROTEIN-RELATED"/>
    <property type="match status" value="1"/>
</dbReference>
<evidence type="ECO:0000313" key="3">
    <source>
        <dbReference type="Proteomes" id="UP001605036"/>
    </source>
</evidence>
<dbReference type="Proteomes" id="UP001605036">
    <property type="component" value="Unassembled WGS sequence"/>
</dbReference>
<feature type="transmembrane region" description="Helical" evidence="1">
    <location>
        <begin position="274"/>
        <end position="293"/>
    </location>
</feature>
<dbReference type="EMBL" id="JBHFFA010000001">
    <property type="protein sequence ID" value="KAL2652152.1"/>
    <property type="molecule type" value="Genomic_DNA"/>
</dbReference>
<reference evidence="2 3" key="1">
    <citation type="submission" date="2024-09" db="EMBL/GenBank/DDBJ databases">
        <title>Chromosome-scale assembly of Riccia fluitans.</title>
        <authorList>
            <person name="Paukszto L."/>
            <person name="Sawicki J."/>
            <person name="Karawczyk K."/>
            <person name="Piernik-Szablinska J."/>
            <person name="Szczecinska M."/>
            <person name="Mazdziarz M."/>
        </authorList>
    </citation>
    <scope>NUCLEOTIDE SEQUENCE [LARGE SCALE GENOMIC DNA]</scope>
    <source>
        <strain evidence="2">Rf_01</strain>
        <tissue evidence="2">Aerial parts of the thallus</tissue>
    </source>
</reference>
<keyword evidence="1" id="KW-1133">Transmembrane helix</keyword>
<name>A0ABD1ZLI7_9MARC</name>
<sequence>MASGCSSAVCHRLVAPRKPLSYLPPTSGGIWLTPTKLTCRTAWYGIRLKLPAGGVAKCSSSMESSFSSSSIKEEWSSRSDMELRHQVEVQSEAEPAGRIPFPSLQLLAGCLLAFAVSYGFQTKAALAVSENSIAASGLGIKVATFLRGSGWPDELIVFTVAMLPVLELRGAIPISYWLHLDPIKGYALAVLGNMAPVPFVVLYLEKLSGLLAERSSSARSFLTWLFERTRMKGGVIEEFEWLGLMLFVAVPFPGTGAWTGAFLAALLGMPFWEALTANFCGVLLAGLLVNLVVILGAQYALAVGAALFIISSFMWNVLRLVKKEKKKKDAA</sequence>
<feature type="transmembrane region" description="Helical" evidence="1">
    <location>
        <begin position="241"/>
        <end position="267"/>
    </location>
</feature>